<evidence type="ECO:0000256" key="1">
    <source>
        <dbReference type="ARBA" id="ARBA00022729"/>
    </source>
</evidence>
<feature type="domain" description="Secretion system C-terminal sorting" evidence="2">
    <location>
        <begin position="144"/>
        <end position="211"/>
    </location>
</feature>
<evidence type="ECO:0000313" key="4">
    <source>
        <dbReference type="Proteomes" id="UP000220828"/>
    </source>
</evidence>
<dbReference type="Proteomes" id="UP000220828">
    <property type="component" value="Unassembled WGS sequence"/>
</dbReference>
<accession>A0A2H3KCV5</accession>
<reference evidence="3 4" key="1">
    <citation type="submission" date="2017-09" db="EMBL/GenBank/DDBJ databases">
        <title>Whole genomes of Flavobacteriaceae.</title>
        <authorList>
            <person name="Stine C."/>
            <person name="Li C."/>
            <person name="Tadesse D."/>
        </authorList>
    </citation>
    <scope>NUCLEOTIDE SEQUENCE [LARGE SCALE GENOMIC DNA]</scope>
    <source>
        <strain evidence="3 4">ATCC 35036</strain>
    </source>
</reference>
<dbReference type="AlphaFoldDB" id="A0A2H3KCV5"/>
<evidence type="ECO:0000259" key="2">
    <source>
        <dbReference type="Pfam" id="PF18962"/>
    </source>
</evidence>
<comment type="caution">
    <text evidence="3">The sequence shown here is derived from an EMBL/GenBank/DDBJ whole genome shotgun (WGS) entry which is preliminary data.</text>
</comment>
<protein>
    <recommendedName>
        <fullName evidence="2">Secretion system C-terminal sorting domain-containing protein</fullName>
    </recommendedName>
</protein>
<dbReference type="InterPro" id="IPR026444">
    <property type="entry name" value="Secre_tail"/>
</dbReference>
<keyword evidence="1" id="KW-0732">Signal</keyword>
<dbReference type="Pfam" id="PF18962">
    <property type="entry name" value="Por_Secre_tail"/>
    <property type="match status" value="1"/>
</dbReference>
<gene>
    <name evidence="3" type="ORF">B0A77_05230</name>
</gene>
<organism evidence="3 4">
    <name type="scientific">Flavobacterium branchiophilum</name>
    <dbReference type="NCBI Taxonomy" id="55197"/>
    <lineage>
        <taxon>Bacteria</taxon>
        <taxon>Pseudomonadati</taxon>
        <taxon>Bacteroidota</taxon>
        <taxon>Flavobacteriia</taxon>
        <taxon>Flavobacteriales</taxon>
        <taxon>Flavobacteriaceae</taxon>
        <taxon>Flavobacterium</taxon>
    </lineage>
</organism>
<dbReference type="NCBIfam" id="TIGR04183">
    <property type="entry name" value="Por_Secre_tail"/>
    <property type="match status" value="1"/>
</dbReference>
<dbReference type="OrthoDB" id="3179827at2"/>
<dbReference type="EMBL" id="PCMW01000030">
    <property type="protein sequence ID" value="PDS25240.1"/>
    <property type="molecule type" value="Genomic_DNA"/>
</dbReference>
<sequence>MYKKAILFLFSTLGLIAQNSKKIYRELNEEENNSIYTLFKEQCEANIFVDALNSENGNAVLNNKNISRGIIIIQKANKSISINNSAFIGDAQIIISAKHNVNIFPGSLIAPSFNGDVTIFTSDFNNKTPAEMLQSTDEKNSTSLYPNPTKGNLTIKLSNSYTHGALLYVYDSKGALVMEQVIKDTPKIIDTVALPVGVYMATLISEDNRETIRFVKE</sequence>
<proteinExistence type="predicted"/>
<evidence type="ECO:0000313" key="3">
    <source>
        <dbReference type="EMBL" id="PDS25240.1"/>
    </source>
</evidence>
<dbReference type="RefSeq" id="WP_097553782.1">
    <property type="nucleotide sequence ID" value="NZ_PCMW01000030.1"/>
</dbReference>
<name>A0A2H3KCV5_9FLAO</name>